<dbReference type="SMART" id="SM00387">
    <property type="entry name" value="HATPase_c"/>
    <property type="match status" value="1"/>
</dbReference>
<evidence type="ECO:0000256" key="3">
    <source>
        <dbReference type="ARBA" id="ARBA00012438"/>
    </source>
</evidence>
<feature type="domain" description="Histidine kinase" evidence="12">
    <location>
        <begin position="80"/>
        <end position="295"/>
    </location>
</feature>
<dbReference type="PANTHER" id="PTHR45453">
    <property type="entry name" value="PHOSPHATE REGULON SENSOR PROTEIN PHOR"/>
    <property type="match status" value="1"/>
</dbReference>
<dbReference type="CDD" id="cd00082">
    <property type="entry name" value="HisKA"/>
    <property type="match status" value="1"/>
</dbReference>
<evidence type="ECO:0000256" key="4">
    <source>
        <dbReference type="ARBA" id="ARBA00022475"/>
    </source>
</evidence>
<keyword evidence="4" id="KW-1003">Cell membrane</keyword>
<dbReference type="InterPro" id="IPR036890">
    <property type="entry name" value="HATPase_C_sf"/>
</dbReference>
<evidence type="ECO:0000313" key="13">
    <source>
        <dbReference type="EMBL" id="KUG25650.1"/>
    </source>
</evidence>
<dbReference type="Pfam" id="PF00512">
    <property type="entry name" value="HisKA"/>
    <property type="match status" value="1"/>
</dbReference>
<dbReference type="EC" id="2.7.13.3" evidence="3"/>
<dbReference type="AlphaFoldDB" id="A0A0W8FY07"/>
<accession>A0A0W8FY07</accession>
<comment type="subcellular location">
    <subcellularLocation>
        <location evidence="2">Cell membrane</location>
    </subcellularLocation>
</comment>
<dbReference type="InterPro" id="IPR050351">
    <property type="entry name" value="BphY/WalK/GraS-like"/>
</dbReference>
<protein>
    <recommendedName>
        <fullName evidence="3">histidine kinase</fullName>
        <ecNumber evidence="3">2.7.13.3</ecNumber>
    </recommendedName>
</protein>
<keyword evidence="5" id="KW-0597">Phosphoprotein</keyword>
<dbReference type="FunFam" id="1.10.287.130:FF:000001">
    <property type="entry name" value="Two-component sensor histidine kinase"/>
    <property type="match status" value="1"/>
</dbReference>
<dbReference type="GO" id="GO:0016036">
    <property type="term" value="P:cellular response to phosphate starvation"/>
    <property type="evidence" value="ECO:0007669"/>
    <property type="project" value="TreeGrafter"/>
</dbReference>
<evidence type="ECO:0000256" key="6">
    <source>
        <dbReference type="ARBA" id="ARBA00022679"/>
    </source>
</evidence>
<organism evidence="13">
    <name type="scientific">hydrocarbon metagenome</name>
    <dbReference type="NCBI Taxonomy" id="938273"/>
    <lineage>
        <taxon>unclassified sequences</taxon>
        <taxon>metagenomes</taxon>
        <taxon>ecological metagenomes</taxon>
    </lineage>
</organism>
<evidence type="ECO:0000256" key="1">
    <source>
        <dbReference type="ARBA" id="ARBA00000085"/>
    </source>
</evidence>
<keyword evidence="7" id="KW-0547">Nucleotide-binding</keyword>
<dbReference type="InterPro" id="IPR003594">
    <property type="entry name" value="HATPase_dom"/>
</dbReference>
<evidence type="ECO:0000256" key="2">
    <source>
        <dbReference type="ARBA" id="ARBA00004236"/>
    </source>
</evidence>
<dbReference type="Pfam" id="PF02518">
    <property type="entry name" value="HATPase_c"/>
    <property type="match status" value="1"/>
</dbReference>
<evidence type="ECO:0000259" key="12">
    <source>
        <dbReference type="PROSITE" id="PS50109"/>
    </source>
</evidence>
<evidence type="ECO:0000256" key="5">
    <source>
        <dbReference type="ARBA" id="ARBA00022553"/>
    </source>
</evidence>
<dbReference type="InterPro" id="IPR003661">
    <property type="entry name" value="HisK_dim/P_dom"/>
</dbReference>
<dbReference type="Gene3D" id="3.30.565.10">
    <property type="entry name" value="Histidine kinase-like ATPase, C-terminal domain"/>
    <property type="match status" value="1"/>
</dbReference>
<reference evidence="13" key="1">
    <citation type="journal article" date="2015" name="Proc. Natl. Acad. Sci. U.S.A.">
        <title>Networks of energetic and metabolic interactions define dynamics in microbial communities.</title>
        <authorList>
            <person name="Embree M."/>
            <person name="Liu J.K."/>
            <person name="Al-Bassam M.M."/>
            <person name="Zengler K."/>
        </authorList>
    </citation>
    <scope>NUCLEOTIDE SEQUENCE</scope>
</reference>
<dbReference type="GO" id="GO:0000155">
    <property type="term" value="F:phosphorelay sensor kinase activity"/>
    <property type="evidence" value="ECO:0007669"/>
    <property type="project" value="InterPro"/>
</dbReference>
<keyword evidence="10" id="KW-0902">Two-component regulatory system</keyword>
<dbReference type="GO" id="GO:0005524">
    <property type="term" value="F:ATP binding"/>
    <property type="evidence" value="ECO:0007669"/>
    <property type="project" value="UniProtKB-KW"/>
</dbReference>
<comment type="caution">
    <text evidence="13">The sequence shown here is derived from an EMBL/GenBank/DDBJ whole genome shotgun (WGS) entry which is preliminary data.</text>
</comment>
<evidence type="ECO:0000256" key="10">
    <source>
        <dbReference type="ARBA" id="ARBA00023012"/>
    </source>
</evidence>
<dbReference type="PROSITE" id="PS50109">
    <property type="entry name" value="HIS_KIN"/>
    <property type="match status" value="1"/>
</dbReference>
<evidence type="ECO:0000256" key="8">
    <source>
        <dbReference type="ARBA" id="ARBA00022777"/>
    </source>
</evidence>
<evidence type="ECO:0000256" key="11">
    <source>
        <dbReference type="ARBA" id="ARBA00023136"/>
    </source>
</evidence>
<sequence>MLFIFSLLYFIGRKRNKEITEIKSIIESIRLNEFNSAHEIKLKANLVELEDEIKSMFLKTRSDIENLKKLEHIRTEFLGNVSHELRTPIFGIQGYIETLLNGAINDPKVNKNFLLKAARHSENLNNLLNDLINISMIESGEMRMSFDYFSAKEFFQMIANDMKNLADAKGIEILIGEVNPKLQLFGDKIRLKQVMVNLISNAIKYTDKGRVEILIEELQDEGRIIVKDTGIGIAESELSRIFERFYRVDKVRSRAVGGTGLGLAIVKHILEAHGTKIAVKSILGKGSEFSFKLKK</sequence>
<proteinExistence type="predicted"/>
<dbReference type="EMBL" id="LNQE01000633">
    <property type="protein sequence ID" value="KUG25650.1"/>
    <property type="molecule type" value="Genomic_DNA"/>
</dbReference>
<keyword evidence="9" id="KW-0067">ATP-binding</keyword>
<evidence type="ECO:0000256" key="7">
    <source>
        <dbReference type="ARBA" id="ARBA00022741"/>
    </source>
</evidence>
<keyword evidence="11" id="KW-0472">Membrane</keyword>
<dbReference type="GO" id="GO:0004721">
    <property type="term" value="F:phosphoprotein phosphatase activity"/>
    <property type="evidence" value="ECO:0007669"/>
    <property type="project" value="TreeGrafter"/>
</dbReference>
<dbReference type="Gene3D" id="1.10.287.130">
    <property type="match status" value="1"/>
</dbReference>
<dbReference type="InterPro" id="IPR004358">
    <property type="entry name" value="Sig_transdc_His_kin-like_C"/>
</dbReference>
<dbReference type="PANTHER" id="PTHR45453:SF1">
    <property type="entry name" value="PHOSPHATE REGULON SENSOR PROTEIN PHOR"/>
    <property type="match status" value="1"/>
</dbReference>
<dbReference type="SUPFAM" id="SSF47384">
    <property type="entry name" value="Homodimeric domain of signal transducing histidine kinase"/>
    <property type="match status" value="1"/>
</dbReference>
<dbReference type="GO" id="GO:0005886">
    <property type="term" value="C:plasma membrane"/>
    <property type="evidence" value="ECO:0007669"/>
    <property type="project" value="UniProtKB-SubCell"/>
</dbReference>
<comment type="catalytic activity">
    <reaction evidence="1">
        <text>ATP + protein L-histidine = ADP + protein N-phospho-L-histidine.</text>
        <dbReference type="EC" id="2.7.13.3"/>
    </reaction>
</comment>
<dbReference type="FunFam" id="3.30.565.10:FF:000023">
    <property type="entry name" value="PAS domain-containing sensor histidine kinase"/>
    <property type="match status" value="1"/>
</dbReference>
<dbReference type="InterPro" id="IPR036097">
    <property type="entry name" value="HisK_dim/P_sf"/>
</dbReference>
<name>A0A0W8FY07_9ZZZZ</name>
<dbReference type="InterPro" id="IPR005467">
    <property type="entry name" value="His_kinase_dom"/>
</dbReference>
<evidence type="ECO:0000256" key="9">
    <source>
        <dbReference type="ARBA" id="ARBA00022840"/>
    </source>
</evidence>
<keyword evidence="8" id="KW-0418">Kinase</keyword>
<dbReference type="PRINTS" id="PR00344">
    <property type="entry name" value="BCTRLSENSOR"/>
</dbReference>
<dbReference type="SMART" id="SM00388">
    <property type="entry name" value="HisKA"/>
    <property type="match status" value="1"/>
</dbReference>
<dbReference type="CDD" id="cd16922">
    <property type="entry name" value="HATPase_EvgS-ArcB-TorS-like"/>
    <property type="match status" value="1"/>
</dbReference>
<dbReference type="SUPFAM" id="SSF55874">
    <property type="entry name" value="ATPase domain of HSP90 chaperone/DNA topoisomerase II/histidine kinase"/>
    <property type="match status" value="1"/>
</dbReference>
<keyword evidence="6 13" id="KW-0808">Transferase</keyword>
<gene>
    <name evidence="13" type="ORF">ASZ90_004524</name>
</gene>